<evidence type="ECO:0000256" key="8">
    <source>
        <dbReference type="ARBA" id="ARBA00023289"/>
    </source>
</evidence>
<comment type="caution">
    <text evidence="11">The sequence shown here is derived from an EMBL/GenBank/DDBJ whole genome shotgun (WGS) entry which is preliminary data.</text>
</comment>
<dbReference type="InterPro" id="IPR018253">
    <property type="entry name" value="DnaJ_domain_CS"/>
</dbReference>
<dbReference type="GO" id="GO:0051082">
    <property type="term" value="F:unfolded protein binding"/>
    <property type="evidence" value="ECO:0007669"/>
    <property type="project" value="InterPro"/>
</dbReference>
<keyword evidence="8" id="KW-0636">Prenylation</keyword>
<accession>A0A0N8JYQ4</accession>
<dbReference type="FunFam" id="2.60.260.20:FF:000003">
    <property type="entry name" value="DnaJ subfamily A member 2"/>
    <property type="match status" value="1"/>
</dbReference>
<dbReference type="InterPro" id="IPR036869">
    <property type="entry name" value="J_dom_sf"/>
</dbReference>
<dbReference type="InterPro" id="IPR001623">
    <property type="entry name" value="DnaJ_domain"/>
</dbReference>
<dbReference type="Proteomes" id="UP000034805">
    <property type="component" value="Unassembled WGS sequence"/>
</dbReference>
<dbReference type="AlphaFoldDB" id="A0A0N8JYQ4"/>
<dbReference type="Gene3D" id="1.10.287.110">
    <property type="entry name" value="DnaJ domain"/>
    <property type="match status" value="1"/>
</dbReference>
<dbReference type="Pfam" id="PF00226">
    <property type="entry name" value="DnaJ"/>
    <property type="match status" value="1"/>
</dbReference>
<evidence type="ECO:0000256" key="1">
    <source>
        <dbReference type="ARBA" id="ARBA00022481"/>
    </source>
</evidence>
<evidence type="ECO:0000256" key="4">
    <source>
        <dbReference type="ARBA" id="ARBA00022771"/>
    </source>
</evidence>
<dbReference type="SUPFAM" id="SSF49493">
    <property type="entry name" value="HSP40/DnaJ peptide-binding domain"/>
    <property type="match status" value="1"/>
</dbReference>
<dbReference type="GO" id="GO:0030544">
    <property type="term" value="F:Hsp70 protein binding"/>
    <property type="evidence" value="ECO:0007669"/>
    <property type="project" value="InterPro"/>
</dbReference>
<dbReference type="GO" id="GO:0006457">
    <property type="term" value="P:protein folding"/>
    <property type="evidence" value="ECO:0007669"/>
    <property type="project" value="InterPro"/>
</dbReference>
<dbReference type="Pfam" id="PF01556">
    <property type="entry name" value="DnaJ_C"/>
    <property type="match status" value="1"/>
</dbReference>
<evidence type="ECO:0000256" key="2">
    <source>
        <dbReference type="ARBA" id="ARBA00022723"/>
    </source>
</evidence>
<protein>
    <submittedName>
        <fullName evidence="11">DnaJ like protein subfamily A member 2-like</fullName>
    </submittedName>
</protein>
<dbReference type="PRINTS" id="PR00625">
    <property type="entry name" value="JDOMAIN"/>
</dbReference>
<proteinExistence type="predicted"/>
<organism evidence="11 12">
    <name type="scientific">Scleropages formosus</name>
    <name type="common">Asian bonytongue</name>
    <name type="synonym">Osteoglossum formosum</name>
    <dbReference type="NCBI Taxonomy" id="113540"/>
    <lineage>
        <taxon>Eukaryota</taxon>
        <taxon>Metazoa</taxon>
        <taxon>Chordata</taxon>
        <taxon>Craniata</taxon>
        <taxon>Vertebrata</taxon>
        <taxon>Euteleostomi</taxon>
        <taxon>Actinopterygii</taxon>
        <taxon>Neopterygii</taxon>
        <taxon>Teleostei</taxon>
        <taxon>Osteoglossocephala</taxon>
        <taxon>Osteoglossomorpha</taxon>
        <taxon>Osteoglossiformes</taxon>
        <taxon>Osteoglossidae</taxon>
        <taxon>Scleropages</taxon>
    </lineage>
</organism>
<dbReference type="InterPro" id="IPR008971">
    <property type="entry name" value="HSP40/DnaJ_pept-bd"/>
</dbReference>
<feature type="domain" description="J" evidence="10">
    <location>
        <begin position="8"/>
        <end position="70"/>
    </location>
</feature>
<dbReference type="SMART" id="SM00271">
    <property type="entry name" value="DnaJ"/>
    <property type="match status" value="1"/>
</dbReference>
<dbReference type="PROSITE" id="PS50076">
    <property type="entry name" value="DNAJ_2"/>
    <property type="match status" value="1"/>
</dbReference>
<reference evidence="11 12" key="1">
    <citation type="submission" date="2015-08" db="EMBL/GenBank/DDBJ databases">
        <title>The genome of the Asian arowana (Scleropages formosus).</title>
        <authorList>
            <person name="Tan M.H."/>
            <person name="Gan H.M."/>
            <person name="Croft L.J."/>
            <person name="Austin C.M."/>
        </authorList>
    </citation>
    <scope>NUCLEOTIDE SEQUENCE [LARGE SCALE GENOMIC DNA]</scope>
    <source>
        <strain evidence="11">Aro1</strain>
    </source>
</reference>
<gene>
    <name evidence="11" type="ORF">Z043_114249</name>
</gene>
<evidence type="ECO:0000313" key="11">
    <source>
        <dbReference type="EMBL" id="KPP67185.1"/>
    </source>
</evidence>
<keyword evidence="5" id="KW-0862">Zinc</keyword>
<keyword evidence="4" id="KW-0863">Zinc-finger</keyword>
<keyword evidence="1" id="KW-0488">Methylation</keyword>
<dbReference type="InterPro" id="IPR044713">
    <property type="entry name" value="DNJA1/2-like"/>
</dbReference>
<evidence type="ECO:0000256" key="9">
    <source>
        <dbReference type="SAM" id="MobiDB-lite"/>
    </source>
</evidence>
<evidence type="ECO:0000259" key="10">
    <source>
        <dbReference type="PROSITE" id="PS50076"/>
    </source>
</evidence>
<dbReference type="Gene3D" id="2.60.260.20">
    <property type="entry name" value="Urease metallochaperone UreE, N-terminal domain"/>
    <property type="match status" value="1"/>
</dbReference>
<dbReference type="PANTHER" id="PTHR43888">
    <property type="entry name" value="DNAJ-LIKE-2, ISOFORM A-RELATED"/>
    <property type="match status" value="1"/>
</dbReference>
<keyword evidence="6" id="KW-0143">Chaperone</keyword>
<evidence type="ECO:0000256" key="6">
    <source>
        <dbReference type="ARBA" id="ARBA00023186"/>
    </source>
</evidence>
<dbReference type="GO" id="GO:0008270">
    <property type="term" value="F:zinc ion binding"/>
    <property type="evidence" value="ECO:0007669"/>
    <property type="project" value="UniProtKB-KW"/>
</dbReference>
<name>A0A0N8JYQ4_SCLFO</name>
<dbReference type="PROSITE" id="PS00636">
    <property type="entry name" value="DNAJ_1"/>
    <property type="match status" value="1"/>
</dbReference>
<keyword evidence="2" id="KW-0479">Metal-binding</keyword>
<keyword evidence="7" id="KW-0449">Lipoprotein</keyword>
<evidence type="ECO:0000256" key="5">
    <source>
        <dbReference type="ARBA" id="ARBA00022833"/>
    </source>
</evidence>
<dbReference type="SUPFAM" id="SSF46565">
    <property type="entry name" value="Chaperone J-domain"/>
    <property type="match status" value="1"/>
</dbReference>
<dbReference type="CDD" id="cd06257">
    <property type="entry name" value="DnaJ"/>
    <property type="match status" value="1"/>
</dbReference>
<keyword evidence="3" id="KW-0677">Repeat</keyword>
<evidence type="ECO:0000313" key="12">
    <source>
        <dbReference type="Proteomes" id="UP000034805"/>
    </source>
</evidence>
<feature type="region of interest" description="Disordered" evidence="9">
    <location>
        <begin position="247"/>
        <end position="280"/>
    </location>
</feature>
<evidence type="ECO:0000256" key="7">
    <source>
        <dbReference type="ARBA" id="ARBA00023288"/>
    </source>
</evidence>
<dbReference type="InterPro" id="IPR002939">
    <property type="entry name" value="DnaJ_C"/>
</dbReference>
<evidence type="ECO:0000256" key="3">
    <source>
        <dbReference type="ARBA" id="ARBA00022737"/>
    </source>
</evidence>
<dbReference type="EMBL" id="JARO02005188">
    <property type="protein sequence ID" value="KPP67185.1"/>
    <property type="molecule type" value="Genomic_DNA"/>
</dbReference>
<dbReference type="FunFam" id="1.10.287.110:FF:000016">
    <property type="entry name" value="DnaJ (Hsp40) homolog, subfamily A, member 2"/>
    <property type="match status" value="1"/>
</dbReference>
<sequence>MANVADTKLYDILGVSPSASENELKKAYRKLAKEYHPDKNPNAGDKFKEISFAYEVLTNPEKKDLYDRYGEQGLREGGGGGPGMDDIFSHIFGGGLFGFMGGQSRSRNSGRRRGEDMVHPLKILQQWVFRREANDLYMTHKIGLVEALCGFHFTLKHLDGRQIVVKYPPGKVIEPGSVRVVRGEGMPQYRNPFEKGDLYVKFEVEFPDNNWISQEKLAELEDLLPARAEEPIISGDAEEVDLLDYDISQSSSGGHRREAYNDSSDEESGHHGPGVQCAHQ</sequence>
<dbReference type="CDD" id="cd10747">
    <property type="entry name" value="DnaJ_C"/>
    <property type="match status" value="1"/>
</dbReference>